<accession>A0A9J6B2A3</accession>
<gene>
    <name evidence="1" type="ORF">H5410_002610</name>
</gene>
<protein>
    <submittedName>
        <fullName evidence="1">Uncharacterized protein</fullName>
    </submittedName>
</protein>
<reference evidence="1 2" key="1">
    <citation type="submission" date="2020-09" db="EMBL/GenBank/DDBJ databases">
        <title>De no assembly of potato wild relative species, Solanum commersonii.</title>
        <authorList>
            <person name="Cho K."/>
        </authorList>
    </citation>
    <scope>NUCLEOTIDE SEQUENCE [LARGE SCALE GENOMIC DNA]</scope>
    <source>
        <strain evidence="1">LZ3.2</strain>
        <tissue evidence="1">Leaf</tissue>
    </source>
</reference>
<sequence length="169" mass="20138">MENPWLVGEYFNVIMDAAEKLGGLPITHNKIVDLHSSNITWWNGRIEGEYLFKRLDMIFGNMKFMQELPMLEVKHLIKEGSDHCTLQVECNINQERVSKPFRLLNFWSKQERFYKVVKENWQIEVQECPFHIVHEKMKNLKKVLTKWSKETYGNIFHKVATLEDVVKVK</sequence>
<dbReference type="InterPro" id="IPR036691">
    <property type="entry name" value="Endo/exonu/phosph_ase_sf"/>
</dbReference>
<evidence type="ECO:0000313" key="1">
    <source>
        <dbReference type="EMBL" id="KAG5630893.1"/>
    </source>
</evidence>
<comment type="caution">
    <text evidence="1">The sequence shown here is derived from an EMBL/GenBank/DDBJ whole genome shotgun (WGS) entry which is preliminary data.</text>
</comment>
<dbReference type="PANTHER" id="PTHR33710:SF23">
    <property type="entry name" value="NON-LTR RETROELEMENT REVERSE TRANSCRIPTASE"/>
    <property type="match status" value="1"/>
</dbReference>
<keyword evidence="2" id="KW-1185">Reference proteome</keyword>
<dbReference type="Proteomes" id="UP000824120">
    <property type="component" value="Chromosome 1"/>
</dbReference>
<dbReference type="EMBL" id="JACXVP010000001">
    <property type="protein sequence ID" value="KAG5630893.1"/>
    <property type="molecule type" value="Genomic_DNA"/>
</dbReference>
<organism evidence="1 2">
    <name type="scientific">Solanum commersonii</name>
    <name type="common">Commerson's wild potato</name>
    <name type="synonym">Commerson's nightshade</name>
    <dbReference type="NCBI Taxonomy" id="4109"/>
    <lineage>
        <taxon>Eukaryota</taxon>
        <taxon>Viridiplantae</taxon>
        <taxon>Streptophyta</taxon>
        <taxon>Embryophyta</taxon>
        <taxon>Tracheophyta</taxon>
        <taxon>Spermatophyta</taxon>
        <taxon>Magnoliopsida</taxon>
        <taxon>eudicotyledons</taxon>
        <taxon>Gunneridae</taxon>
        <taxon>Pentapetalae</taxon>
        <taxon>asterids</taxon>
        <taxon>lamiids</taxon>
        <taxon>Solanales</taxon>
        <taxon>Solanaceae</taxon>
        <taxon>Solanoideae</taxon>
        <taxon>Solaneae</taxon>
        <taxon>Solanum</taxon>
    </lineage>
</organism>
<proteinExistence type="predicted"/>
<dbReference type="Gene3D" id="3.60.10.10">
    <property type="entry name" value="Endonuclease/exonuclease/phosphatase"/>
    <property type="match status" value="1"/>
</dbReference>
<name>A0A9J6B2A3_SOLCO</name>
<evidence type="ECO:0000313" key="2">
    <source>
        <dbReference type="Proteomes" id="UP000824120"/>
    </source>
</evidence>
<dbReference type="PANTHER" id="PTHR33710">
    <property type="entry name" value="BNAC02G09200D PROTEIN"/>
    <property type="match status" value="1"/>
</dbReference>
<dbReference type="AlphaFoldDB" id="A0A9J6B2A3"/>
<dbReference type="OrthoDB" id="1304934at2759"/>